<dbReference type="RefSeq" id="XP_014564529.1">
    <property type="nucleotide sequence ID" value="XM_014709043.1"/>
</dbReference>
<keyword evidence="5" id="KW-0479">Metal-binding</keyword>
<dbReference type="EC" id="2.3.2.27" evidence="5"/>
<dbReference type="HOGENOM" id="CLU_291022_0_0_1"/>
<dbReference type="AlphaFoldDB" id="A0A0B2UN40"/>
<dbReference type="EMBL" id="JOKQ01000001">
    <property type="protein sequence ID" value="KHN70487.1"/>
    <property type="molecule type" value="Genomic_DNA"/>
</dbReference>
<comment type="function">
    <text evidence="5">E3 ubiquitin-protein ligase. Component of the ribosome quality control complex (RQC), a ribosome-associated complex that mediates ubiquitination and extraction of incompletely synthesized nascent chains for proteasomal degradation.</text>
</comment>
<dbReference type="GO" id="GO:1990112">
    <property type="term" value="C:RQC complex"/>
    <property type="evidence" value="ECO:0007669"/>
    <property type="project" value="UniProtKB-UniRule"/>
</dbReference>
<dbReference type="InParanoid" id="A0A0B2UN40"/>
<dbReference type="GO" id="GO:1990116">
    <property type="term" value="P:ribosome-associated ubiquitin-dependent protein catabolic process"/>
    <property type="evidence" value="ECO:0007669"/>
    <property type="project" value="UniProtKB-UniRule"/>
</dbReference>
<comment type="similarity">
    <text evidence="2 5">Belongs to the LTN1 family.</text>
</comment>
<dbReference type="CDD" id="cd16491">
    <property type="entry name" value="RING-CH-C4HC3_LTN1"/>
    <property type="match status" value="1"/>
</dbReference>
<comment type="catalytic activity">
    <reaction evidence="5">
        <text>S-ubiquitinyl-[E2 ubiquitin-conjugating enzyme]-L-cysteine + [acceptor protein]-L-lysine = [E2 ubiquitin-conjugating enzyme]-L-cysteine + N(6)-ubiquitinyl-[acceptor protein]-L-lysine.</text>
        <dbReference type="EC" id="2.3.2.27"/>
    </reaction>
</comment>
<keyword evidence="5" id="KW-0833">Ubl conjugation pathway</keyword>
<dbReference type="STRING" id="1354746.A0A0B2UN40"/>
<dbReference type="SUPFAM" id="SSF57850">
    <property type="entry name" value="RING/U-box"/>
    <property type="match status" value="1"/>
</dbReference>
<dbReference type="UniPathway" id="UPA00143"/>
<protein>
    <recommendedName>
        <fullName evidence="3 5">E3 ubiquitin-protein ligase listerin</fullName>
        <ecNumber evidence="5">2.3.2.27</ecNumber>
    </recommendedName>
    <alternativeName>
        <fullName evidence="5">RING-type E3 ubiquitin transferase listerin</fullName>
    </alternativeName>
</protein>
<dbReference type="PANTHER" id="PTHR12389:SF0">
    <property type="entry name" value="E3 UBIQUITIN-PROTEIN LIGASE LISTERIN"/>
    <property type="match status" value="1"/>
</dbReference>
<dbReference type="GO" id="GO:0016567">
    <property type="term" value="P:protein ubiquitination"/>
    <property type="evidence" value="ECO:0007669"/>
    <property type="project" value="UniProtKB-UniPathway"/>
</dbReference>
<dbReference type="Proteomes" id="UP000031056">
    <property type="component" value="Unassembled WGS sequence"/>
</dbReference>
<dbReference type="GO" id="GO:0008270">
    <property type="term" value="F:zinc ion binding"/>
    <property type="evidence" value="ECO:0007669"/>
    <property type="project" value="UniProtKB-KW"/>
</dbReference>
<comment type="subcellular location">
    <subcellularLocation>
        <location evidence="1">Cytoplasm</location>
        <location evidence="1">Cytosol</location>
    </subcellularLocation>
</comment>
<dbReference type="Gene3D" id="3.30.40.10">
    <property type="entry name" value="Zinc/RING finger domain, C3HC4 (zinc finger)"/>
    <property type="match status" value="1"/>
</dbReference>
<accession>A0A0B2UN40</accession>
<name>A0A0B2UN40_9MICR</name>
<keyword evidence="4 5" id="KW-0863">Zinc-finger</keyword>
<keyword evidence="5" id="KW-0808">Transferase</keyword>
<dbReference type="GO" id="GO:0061630">
    <property type="term" value="F:ubiquitin protein ligase activity"/>
    <property type="evidence" value="ECO:0007669"/>
    <property type="project" value="UniProtKB-UniRule"/>
</dbReference>
<evidence type="ECO:0000313" key="7">
    <source>
        <dbReference type="EMBL" id="KHN70487.1"/>
    </source>
</evidence>
<comment type="pathway">
    <text evidence="5">Protein modification; protein ubiquitination.</text>
</comment>
<comment type="subunit">
    <text evidence="5">Component of the ribosome quality control complex (RQC).</text>
</comment>
<dbReference type="InterPro" id="IPR013083">
    <property type="entry name" value="Znf_RING/FYVE/PHD"/>
</dbReference>
<evidence type="ECO:0000259" key="6">
    <source>
        <dbReference type="PROSITE" id="PS50089"/>
    </source>
</evidence>
<evidence type="ECO:0000256" key="3">
    <source>
        <dbReference type="ARBA" id="ARBA00017157"/>
    </source>
</evidence>
<dbReference type="GeneID" id="26260984"/>
<dbReference type="InterPro" id="IPR039795">
    <property type="entry name" value="LTN1/Rkr1"/>
</dbReference>
<dbReference type="PANTHER" id="PTHR12389">
    <property type="entry name" value="ZINC FINGER PROTEIN 294"/>
    <property type="match status" value="1"/>
</dbReference>
<dbReference type="OrthoDB" id="2191389at2759"/>
<evidence type="ECO:0000256" key="5">
    <source>
        <dbReference type="RuleBase" id="RU367090"/>
    </source>
</evidence>
<evidence type="ECO:0000256" key="2">
    <source>
        <dbReference type="ARBA" id="ARBA00007997"/>
    </source>
</evidence>
<evidence type="ECO:0000256" key="1">
    <source>
        <dbReference type="ARBA" id="ARBA00004514"/>
    </source>
</evidence>
<dbReference type="GO" id="GO:0043023">
    <property type="term" value="F:ribosomal large subunit binding"/>
    <property type="evidence" value="ECO:0007669"/>
    <property type="project" value="TreeGrafter"/>
</dbReference>
<keyword evidence="8" id="KW-1185">Reference proteome</keyword>
<sequence>MNPFCEDSSFDPRLYEVICKIRKKGGKTKLEGLKELEGFLETLDVNGDIDMVVEVIEECIVSEDVQIRTQSIDILYKLLCIVPDRKQLAKVVSVWLYGFVENPNYAVSRRIFCEFVNIEELEDEFVKQLDFKENVTLSLLCLLLLIKRGKKDYRGVFEENVKHLRLSSNKELEEVYRICSVLGAVDALYERVVCIKGHALMNIKWRILLDVFKSVPECLVDDARHLDHEILTRALSGREWCDDVMVKSVDSLRVVKGRIKDINGYLSRYLRGGMIDGLCVFEFTDDIGFIDESVEFKVANRVIGNVIRMHFENQDMMAWFYEVQDETHVICEDVSECKEHNNHVHMVNDRLKMARMIAKSMKGLDGWKRIVRADTIRMKLEPCEFSNEDVEKVFEQSVNVFPKHYMLESEFGCDVFPLVMKYADEVSELMIKRAVNKNNMHLFIKRCKDLGLIRQLMDGMSDRDILDMYLMSEVPMELDIDFYYRIGGRMGIPRMVEYDEVVKRYLNGGFIMNAIDAGVIDRRLLYDAVVRCISQIELPMSTAYTNEFYDIDECFYKDVRIREENGMIRKLRKVYVDIYENTLEMFLLLVIDSMSGDEPDELDEMLRSKRTSGREELIAELQNDASWVERIREIDVGANMHFVEKVFFELGMNSRRCVERPVNELLMNGGMRGVDYVLRKCRFPLQIVPFLDFSYLSNEGLRNVVASLVMNKNGSHVDLTGEWGGVEKHRVPDEVLELLIKPGFQGTIRIRSALIIEMIEKDVVMKMKPYEKKRRAIYNELLKGVYEEVSESIINMYSISRVETESVDDEVYEVLKGCLLGSKILFWDLLLNSLIGVRSININVFFEKMVREKEEWREFVNKADVGQRSLFAFVFPNLFAEIPRMDVALDDLILKEASRNIAGVTVRMHKLSNGFNVKIMYTAGDMCFSALIVIPVDYPHGKAVFSSEMDRKSLLNLKINELMRRCSKFMELVCLWKINIDEKVSGHEECPICYFVIDMHDSSFPNSQCSGCKSKFHSRCITKWIANGVRSSCPMCRKPMENVESKTAAFTARIW</sequence>
<dbReference type="VEuPathDB" id="MicrosporidiaDB:M896_011410"/>
<proteinExistence type="inferred from homology"/>
<dbReference type="PROSITE" id="PS50089">
    <property type="entry name" value="ZF_RING_2"/>
    <property type="match status" value="1"/>
</dbReference>
<evidence type="ECO:0000313" key="8">
    <source>
        <dbReference type="Proteomes" id="UP000031056"/>
    </source>
</evidence>
<dbReference type="InterPro" id="IPR001841">
    <property type="entry name" value="Znf_RING"/>
</dbReference>
<evidence type="ECO:0000256" key="4">
    <source>
        <dbReference type="PROSITE-ProRule" id="PRU00175"/>
    </source>
</evidence>
<gene>
    <name evidence="7" type="ORF">M896_011410</name>
</gene>
<dbReference type="InterPro" id="IPR039804">
    <property type="entry name" value="RING-CH-C4HC3_LTN1"/>
</dbReference>
<organism evidence="7 8">
    <name type="scientific">Ordospora colligata OC4</name>
    <dbReference type="NCBI Taxonomy" id="1354746"/>
    <lineage>
        <taxon>Eukaryota</taxon>
        <taxon>Fungi</taxon>
        <taxon>Fungi incertae sedis</taxon>
        <taxon>Microsporidia</taxon>
        <taxon>Ordosporidae</taxon>
        <taxon>Ordospora</taxon>
    </lineage>
</organism>
<feature type="domain" description="RING-type" evidence="6">
    <location>
        <begin position="990"/>
        <end position="1037"/>
    </location>
</feature>
<dbReference type="GO" id="GO:0005829">
    <property type="term" value="C:cytosol"/>
    <property type="evidence" value="ECO:0007669"/>
    <property type="project" value="UniProtKB-SubCell"/>
</dbReference>
<comment type="caution">
    <text evidence="7">The sequence shown here is derived from an EMBL/GenBank/DDBJ whole genome shotgun (WGS) entry which is preliminary data.</text>
</comment>
<dbReference type="GO" id="GO:0072344">
    <property type="term" value="P:rescue of stalled ribosome"/>
    <property type="evidence" value="ECO:0007669"/>
    <property type="project" value="UniProtKB-UniRule"/>
</dbReference>
<reference evidence="7 8" key="1">
    <citation type="journal article" date="2014" name="MBio">
        <title>The Ordospora colligata genome; evolution of extreme reduction in microsporidia and host-to-parasite horizontal gene transfer.</title>
        <authorList>
            <person name="Pombert J.-F."/>
            <person name="Haag K.L."/>
            <person name="Beidas S."/>
            <person name="Ebert D."/>
            <person name="Keeling P.J."/>
        </authorList>
    </citation>
    <scope>NUCLEOTIDE SEQUENCE [LARGE SCALE GENOMIC DNA]</scope>
    <source>
        <strain evidence="7 8">OC4</strain>
    </source>
</reference>
<keyword evidence="5" id="KW-0862">Zinc</keyword>